<keyword evidence="4" id="KW-1185">Reference proteome</keyword>
<dbReference type="InterPro" id="IPR000468">
    <property type="entry name" value="Barstar"/>
</dbReference>
<sequence length="271" mass="29533">MTITGNPRPRARFALRSEDADHPLLAAFDRLDDFFVGDANSGDEFDACAPEGLVPVHFRVDGIRSVGPMLRASVESMRRPADLGDLDLDVLDEAGNTIGRYWVGAVALTDAEDHGPSFSMTGWVSRLPHRSADAAWDRLRRGRLTLAGQWVGLTQAEREGWLEVAMRYERHLPPKPPPCVITVNGGDITDLAGFYCAIGEAANGPGGYFGANFMALRECARDRPGLTVRWRDSDASARHLDTVVETLAGPMTWMELAVSTLRDAGATVVLE</sequence>
<comment type="caution">
    <text evidence="3">The sequence shown here is derived from an EMBL/GenBank/DDBJ whole genome shotgun (WGS) entry which is preliminary data.</text>
</comment>
<evidence type="ECO:0000313" key="3">
    <source>
        <dbReference type="EMBL" id="KAF0847343.1"/>
    </source>
</evidence>
<evidence type="ECO:0000313" key="4">
    <source>
        <dbReference type="Proteomes" id="UP000798951"/>
    </source>
</evidence>
<dbReference type="Gene3D" id="3.30.370.10">
    <property type="entry name" value="Barstar-like"/>
    <property type="match status" value="1"/>
</dbReference>
<reference evidence="3 4" key="1">
    <citation type="submission" date="2019-07" db="EMBL/GenBank/DDBJ databases">
        <title>Genomic Encyclopedia of Type Strains, Phase IV (KMG-IV): sequencing the most valuable type-strain genomes for metagenomic binning, comparative biology and taxonomic classification.</title>
        <authorList>
            <person name="Goeker M."/>
        </authorList>
    </citation>
    <scope>NUCLEOTIDE SEQUENCE [LARGE SCALE GENOMIC DNA]</scope>
    <source>
        <strain evidence="3 4">DSM 44831</strain>
    </source>
</reference>
<evidence type="ECO:0000256" key="1">
    <source>
        <dbReference type="ARBA" id="ARBA00006845"/>
    </source>
</evidence>
<dbReference type="InterPro" id="IPR035905">
    <property type="entry name" value="Barstar-like_sf"/>
</dbReference>
<gene>
    <name evidence="3" type="ORF">FNL39_103241</name>
</gene>
<accession>A0ABQ6YNI6</accession>
<proteinExistence type="inferred from homology"/>
<protein>
    <submittedName>
        <fullName evidence="3">Barstar (Barnase inhibitor)</fullName>
    </submittedName>
</protein>
<dbReference type="Proteomes" id="UP000798951">
    <property type="component" value="Unassembled WGS sequence"/>
</dbReference>
<dbReference type="Pfam" id="PF01337">
    <property type="entry name" value="Barstar"/>
    <property type="match status" value="1"/>
</dbReference>
<feature type="domain" description="Barstar (barnase inhibitor)" evidence="2">
    <location>
        <begin position="180"/>
        <end position="247"/>
    </location>
</feature>
<evidence type="ECO:0000259" key="2">
    <source>
        <dbReference type="Pfam" id="PF01337"/>
    </source>
</evidence>
<dbReference type="EMBL" id="VMSD01000003">
    <property type="protein sequence ID" value="KAF0847343.1"/>
    <property type="molecule type" value="Genomic_DNA"/>
</dbReference>
<organism evidence="3 4">
    <name type="scientific">Nocardia caishijiensis</name>
    <dbReference type="NCBI Taxonomy" id="184756"/>
    <lineage>
        <taxon>Bacteria</taxon>
        <taxon>Bacillati</taxon>
        <taxon>Actinomycetota</taxon>
        <taxon>Actinomycetes</taxon>
        <taxon>Mycobacteriales</taxon>
        <taxon>Nocardiaceae</taxon>
        <taxon>Nocardia</taxon>
    </lineage>
</organism>
<dbReference type="SUPFAM" id="SSF52038">
    <property type="entry name" value="Barstar-related"/>
    <property type="match status" value="1"/>
</dbReference>
<dbReference type="RefSeq" id="WP_067981117.1">
    <property type="nucleotide sequence ID" value="NZ_VMSD01000003.1"/>
</dbReference>
<comment type="similarity">
    <text evidence="1">Belongs to the barstar family.</text>
</comment>
<name>A0ABQ6YNI6_9NOCA</name>